<dbReference type="AlphaFoldDB" id="M7NRT5"/>
<dbReference type="Pfam" id="PF04157">
    <property type="entry name" value="EAP30"/>
    <property type="match status" value="1"/>
</dbReference>
<dbReference type="Gene3D" id="1.10.10.10">
    <property type="entry name" value="Winged helix-like DNA-binding domain superfamily/Winged helix DNA-binding domain"/>
    <property type="match status" value="1"/>
</dbReference>
<dbReference type="PANTHER" id="PTHR13128:SF12">
    <property type="entry name" value="VACUOLAR PROTEIN-SORTING-ASSOCIATED PROTEIN 36"/>
    <property type="match status" value="1"/>
</dbReference>
<keyword evidence="5" id="KW-0862">Zinc</keyword>
<dbReference type="SUPFAM" id="SSF50729">
    <property type="entry name" value="PH domain-like"/>
    <property type="match status" value="1"/>
</dbReference>
<dbReference type="InterPro" id="IPR021648">
    <property type="entry name" value="GLUE_dom"/>
</dbReference>
<dbReference type="STRING" id="1069680.M7NRT5"/>
<reference evidence="10" key="1">
    <citation type="journal article" date="2016" name="Nat. Commun.">
        <title>Genome analysis of three Pneumocystis species reveals adaptation mechanisms to life exclusively in mammalian hosts.</title>
        <authorList>
            <person name="Ma L."/>
            <person name="Chen Z."/>
            <person name="Huang D.W."/>
            <person name="Kutty G."/>
            <person name="Ishihara M."/>
            <person name="Wang H."/>
            <person name="Abouelleil A."/>
            <person name="Bishop L."/>
            <person name="Davey E."/>
            <person name="Deng R."/>
            <person name="Deng X."/>
            <person name="Fan L."/>
            <person name="Fantoni G."/>
            <person name="Fitzgerald M."/>
            <person name="Gogineni E."/>
            <person name="Goldberg J.M."/>
            <person name="Handley G."/>
            <person name="Hu X."/>
            <person name="Huber C."/>
            <person name="Jiao X."/>
            <person name="Jones K."/>
            <person name="Levin J.Z."/>
            <person name="Liu Y."/>
            <person name="Macdonald P."/>
            <person name="Melnikov A."/>
            <person name="Raley C."/>
            <person name="Sassi M."/>
            <person name="Sherman B.T."/>
            <person name="Song X."/>
            <person name="Sykes S."/>
            <person name="Tran B."/>
            <person name="Walsh L."/>
            <person name="Xia Y."/>
            <person name="Yang J."/>
            <person name="Young S."/>
            <person name="Zeng Q."/>
            <person name="Zheng X."/>
            <person name="Stephens R."/>
            <person name="Nusbaum C."/>
            <person name="Birren B.W."/>
            <person name="Azadi P."/>
            <person name="Lempicki R.A."/>
            <person name="Cuomo C.A."/>
            <person name="Kovacs J.A."/>
        </authorList>
    </citation>
    <scope>NUCLEOTIDE SEQUENCE [LARGE SCALE GENOMIC DNA]</scope>
    <source>
        <strain evidence="10">B123</strain>
    </source>
</reference>
<dbReference type="InterPro" id="IPR011993">
    <property type="entry name" value="PH-like_dom_sf"/>
</dbReference>
<comment type="subcellular location">
    <subcellularLocation>
        <location evidence="7">Cytoplasm</location>
    </subcellularLocation>
    <subcellularLocation>
        <location evidence="7">Endosome</location>
    </subcellularLocation>
</comment>
<dbReference type="GO" id="GO:0000814">
    <property type="term" value="C:ESCRT II complex"/>
    <property type="evidence" value="ECO:0007669"/>
    <property type="project" value="UniProtKB-UniRule"/>
</dbReference>
<dbReference type="Gene3D" id="6.10.140.260">
    <property type="match status" value="1"/>
</dbReference>
<dbReference type="EMBL" id="AFWA02000009">
    <property type="protein sequence ID" value="EMR09801.1"/>
    <property type="molecule type" value="Genomic_DNA"/>
</dbReference>
<dbReference type="InterPro" id="IPR040608">
    <property type="entry name" value="Snf8/Vps36"/>
</dbReference>
<dbReference type="InterPro" id="IPR036388">
    <property type="entry name" value="WH-like_DNA-bd_sf"/>
</dbReference>
<dbReference type="OrthoDB" id="271448at2759"/>
<accession>M7NRT5</accession>
<dbReference type="Proteomes" id="UP000011958">
    <property type="component" value="Unassembled WGS sequence"/>
</dbReference>
<dbReference type="InterPro" id="IPR001876">
    <property type="entry name" value="Znf_RanBP2"/>
</dbReference>
<keyword evidence="7" id="KW-0967">Endosome</keyword>
<name>M7NRT5_PNEMU</name>
<dbReference type="InterPro" id="IPR036443">
    <property type="entry name" value="Znf_RanBP2_sf"/>
</dbReference>
<dbReference type="Gene3D" id="2.30.29.30">
    <property type="entry name" value="Pleckstrin-homology domain (PH domain)/Phosphotyrosine-binding domain (PTB)"/>
    <property type="match status" value="2"/>
</dbReference>
<dbReference type="PROSITE" id="PS51495">
    <property type="entry name" value="GLUE"/>
    <property type="match status" value="1"/>
</dbReference>
<evidence type="ECO:0000256" key="4">
    <source>
        <dbReference type="ARBA" id="ARBA00022771"/>
    </source>
</evidence>
<dbReference type="GO" id="GO:0043130">
    <property type="term" value="F:ubiquitin binding"/>
    <property type="evidence" value="ECO:0007669"/>
    <property type="project" value="UniProtKB-UniRule"/>
</dbReference>
<dbReference type="GeneID" id="19895676"/>
<keyword evidence="2 7" id="KW-0813">Transport</keyword>
<comment type="caution">
    <text evidence="9">The sequence shown here is derived from an EMBL/GenBank/DDBJ whole genome shotgun (WGS) entry which is preliminary data.</text>
</comment>
<evidence type="ECO:0000256" key="5">
    <source>
        <dbReference type="ARBA" id="ARBA00022833"/>
    </source>
</evidence>
<dbReference type="InterPro" id="IPR031558">
    <property type="entry name" value="Vps36-NZF-N"/>
</dbReference>
<evidence type="ECO:0000256" key="7">
    <source>
        <dbReference type="RuleBase" id="RU367095"/>
    </source>
</evidence>
<keyword evidence="7" id="KW-0963">Cytoplasm</keyword>
<evidence type="ECO:0000313" key="10">
    <source>
        <dbReference type="Proteomes" id="UP000011958"/>
    </source>
</evidence>
<keyword evidence="6 7" id="KW-0653">Protein transport</keyword>
<evidence type="ECO:0000256" key="3">
    <source>
        <dbReference type="ARBA" id="ARBA00022723"/>
    </source>
</evidence>
<dbReference type="Pfam" id="PF16988">
    <property type="entry name" value="Vps36-NZF-N"/>
    <property type="match status" value="1"/>
</dbReference>
<organism evidence="9 10">
    <name type="scientific">Pneumocystis murina (strain B123)</name>
    <name type="common">Mouse pneumocystis pneumonia agent</name>
    <name type="synonym">Pneumocystis carinii f. sp. muris</name>
    <dbReference type="NCBI Taxonomy" id="1069680"/>
    <lineage>
        <taxon>Eukaryota</taxon>
        <taxon>Fungi</taxon>
        <taxon>Dikarya</taxon>
        <taxon>Ascomycota</taxon>
        <taxon>Taphrinomycotina</taxon>
        <taxon>Pneumocystomycetes</taxon>
        <taxon>Pneumocystaceae</taxon>
        <taxon>Pneumocystis</taxon>
    </lineage>
</organism>
<dbReference type="GO" id="GO:0032266">
    <property type="term" value="F:phosphatidylinositol-3-phosphate binding"/>
    <property type="evidence" value="ECO:0007669"/>
    <property type="project" value="UniProtKB-UniRule"/>
</dbReference>
<protein>
    <recommendedName>
        <fullName evidence="7">Vacuolar protein-sorting-associated protein 36</fullName>
    </recommendedName>
    <alternativeName>
        <fullName evidence="7">ESCRT-II complex subunit VPS36</fullName>
    </alternativeName>
</protein>
<dbReference type="RefSeq" id="XP_007873962.1">
    <property type="nucleotide sequence ID" value="XM_007875771.1"/>
</dbReference>
<dbReference type="InterPro" id="IPR037855">
    <property type="entry name" value="Vps36"/>
</dbReference>
<dbReference type="SMART" id="SM00547">
    <property type="entry name" value="ZnF_RBZ"/>
    <property type="match status" value="2"/>
</dbReference>
<feature type="domain" description="GLUE N-terminal" evidence="8">
    <location>
        <begin position="7"/>
        <end position="264"/>
    </location>
</feature>
<sequence>MKYWKSISVTQSNSPVLFSGEKILFIQPSTEIYDSFSKDYILKDGLIYLTTHRICYLYPSTCHIQSLGLNLSQIEELKTSTYFFKSSPKITIYYKKSEETNNLKTYNKHIEKIDSSLLIGDTWICKVCSFSNPVPESYSIDRNLPPCLACGVSIINKHLSYPKNIEVSVSESTEGESSLSCKRCTFFNHPALKQCESCGLSLVCQEKNIIYPESIVKETNKLSLEDSTNDYCKIKFKSGGERLFYERLKEAINQKEWTIKSNPIEEQNIEERKVGGISVLQYTDENIKLNNARILNQGLSSLNALMSKAKELVAFANSLRLQLQTSPNVSRNILDTLQISLQTMGLESSMTTQDLSNNLVTKEITKDDKLYYMELAKQVAEFLESGVLKKEGGIMTLVDVFALYNRARGAGKLFISI</sequence>
<dbReference type="HOGENOM" id="CLU_015433_3_1_1"/>
<keyword evidence="10" id="KW-1185">Reference proteome</keyword>
<evidence type="ECO:0000256" key="2">
    <source>
        <dbReference type="ARBA" id="ARBA00022448"/>
    </source>
</evidence>
<keyword evidence="4" id="KW-0863">Zinc-finger</keyword>
<dbReference type="GO" id="GO:0008270">
    <property type="term" value="F:zinc ion binding"/>
    <property type="evidence" value="ECO:0007669"/>
    <property type="project" value="UniProtKB-KW"/>
</dbReference>
<evidence type="ECO:0000256" key="6">
    <source>
        <dbReference type="ARBA" id="ARBA00022927"/>
    </source>
</evidence>
<comment type="subunit">
    <text evidence="7">Component of the endosomal sorting complex required for transport II (ESCRT-II).</text>
</comment>
<dbReference type="eggNOG" id="KOG2760">
    <property type="taxonomic scope" value="Eukaryota"/>
</dbReference>
<dbReference type="OMA" id="YAMYNKS"/>
<dbReference type="GO" id="GO:0031902">
    <property type="term" value="C:late endosome membrane"/>
    <property type="evidence" value="ECO:0007669"/>
    <property type="project" value="UniProtKB-UniRule"/>
</dbReference>
<dbReference type="GO" id="GO:0043328">
    <property type="term" value="P:protein transport to vacuole involved in ubiquitin-dependent protein catabolic process via the multivesicular body sorting pathway"/>
    <property type="evidence" value="ECO:0007669"/>
    <property type="project" value="UniProtKB-UniRule"/>
</dbReference>
<gene>
    <name evidence="9" type="ORF">PNEG_01982</name>
</gene>
<evidence type="ECO:0000256" key="1">
    <source>
        <dbReference type="ARBA" id="ARBA00009697"/>
    </source>
</evidence>
<dbReference type="Pfam" id="PF11605">
    <property type="entry name" value="Vps36_ESCRT-II"/>
    <property type="match status" value="1"/>
</dbReference>
<dbReference type="VEuPathDB" id="FungiDB:PNEG_01982"/>
<comment type="function">
    <text evidence="7">Component of the ESCRT-II complex (endosomal sorting complex required for transport II), which is required for multivesicular body (MVB) formation and sorting of endosomal cargo proteins into MVBs.</text>
</comment>
<proteinExistence type="inferred from homology"/>
<evidence type="ECO:0000313" key="9">
    <source>
        <dbReference type="EMBL" id="EMR09801.1"/>
    </source>
</evidence>
<dbReference type="PANTHER" id="PTHR13128">
    <property type="entry name" value="VACUOLAR PROTEIN-SORTING-ASSOCIATED PROTEIN 36"/>
    <property type="match status" value="1"/>
</dbReference>
<keyword evidence="3" id="KW-0479">Metal-binding</keyword>
<dbReference type="SUPFAM" id="SSF90209">
    <property type="entry name" value="Ran binding protein zinc finger-like"/>
    <property type="match status" value="2"/>
</dbReference>
<evidence type="ECO:0000259" key="8">
    <source>
        <dbReference type="PROSITE" id="PS51495"/>
    </source>
</evidence>
<dbReference type="SUPFAM" id="SSF46785">
    <property type="entry name" value="Winged helix' DNA-binding domain"/>
    <property type="match status" value="1"/>
</dbReference>
<comment type="similarity">
    <text evidence="1 7">Belongs to the VPS36 family.</text>
</comment>
<dbReference type="InterPro" id="IPR036390">
    <property type="entry name" value="WH_DNA-bd_sf"/>
</dbReference>